<dbReference type="SUPFAM" id="SSF57501">
    <property type="entry name" value="Cystine-knot cytokines"/>
    <property type="match status" value="1"/>
</dbReference>
<evidence type="ECO:0000256" key="1">
    <source>
        <dbReference type="ARBA" id="ARBA00022729"/>
    </source>
</evidence>
<keyword evidence="8" id="KW-1185">Reference proteome</keyword>
<feature type="compositionally biased region" description="Basic and acidic residues" evidence="4">
    <location>
        <begin position="486"/>
        <end position="497"/>
    </location>
</feature>
<evidence type="ECO:0008006" key="9">
    <source>
        <dbReference type="Google" id="ProtNLM"/>
    </source>
</evidence>
<proteinExistence type="predicted"/>
<feature type="compositionally biased region" description="Basic and acidic residues" evidence="4">
    <location>
        <begin position="313"/>
        <end position="324"/>
    </location>
</feature>
<dbReference type="GO" id="GO:0005615">
    <property type="term" value="C:extracellular space"/>
    <property type="evidence" value="ECO:0007669"/>
    <property type="project" value="UniProtKB-ARBA"/>
</dbReference>
<feature type="region of interest" description="Disordered" evidence="4">
    <location>
        <begin position="566"/>
        <end position="607"/>
    </location>
</feature>
<evidence type="ECO:0000256" key="2">
    <source>
        <dbReference type="ARBA" id="ARBA00023157"/>
    </source>
</evidence>
<accession>A0A9P0G4W5</accession>
<feature type="region of interest" description="Disordered" evidence="4">
    <location>
        <begin position="448"/>
        <end position="525"/>
    </location>
</feature>
<dbReference type="GO" id="GO:0021556">
    <property type="term" value="P:central nervous system formation"/>
    <property type="evidence" value="ECO:0007669"/>
    <property type="project" value="TreeGrafter"/>
</dbReference>
<dbReference type="Proteomes" id="UP001152759">
    <property type="component" value="Chromosome 3"/>
</dbReference>
<evidence type="ECO:0000259" key="6">
    <source>
        <dbReference type="Pfam" id="PF24103"/>
    </source>
</evidence>
<dbReference type="PANTHER" id="PTHR23199:SF12">
    <property type="entry name" value="NEUROTROPHIN 1-RELATED"/>
    <property type="match status" value="1"/>
</dbReference>
<keyword evidence="3" id="KW-0325">Glycoprotein</keyword>
<dbReference type="InterPro" id="IPR056200">
    <property type="entry name" value="NT_N"/>
</dbReference>
<dbReference type="PANTHER" id="PTHR23199">
    <property type="entry name" value="NEUROTROPHIN 1-RELATED"/>
    <property type="match status" value="1"/>
</dbReference>
<organism evidence="7 8">
    <name type="scientific">Bemisia tabaci</name>
    <name type="common">Sweetpotato whitefly</name>
    <name type="synonym">Aleurodes tabaci</name>
    <dbReference type="NCBI Taxonomy" id="7038"/>
    <lineage>
        <taxon>Eukaryota</taxon>
        <taxon>Metazoa</taxon>
        <taxon>Ecdysozoa</taxon>
        <taxon>Arthropoda</taxon>
        <taxon>Hexapoda</taxon>
        <taxon>Insecta</taxon>
        <taxon>Pterygota</taxon>
        <taxon>Neoptera</taxon>
        <taxon>Paraneoptera</taxon>
        <taxon>Hemiptera</taxon>
        <taxon>Sternorrhyncha</taxon>
        <taxon>Aleyrodoidea</taxon>
        <taxon>Aleyrodidae</taxon>
        <taxon>Aleyrodinae</taxon>
        <taxon>Bemisia</taxon>
    </lineage>
</organism>
<dbReference type="Pfam" id="PF16077">
    <property type="entry name" value="Spaetzle"/>
    <property type="match status" value="1"/>
</dbReference>
<feature type="compositionally biased region" description="Basic and acidic residues" evidence="4">
    <location>
        <begin position="60"/>
        <end position="71"/>
    </location>
</feature>
<feature type="compositionally biased region" description="Acidic residues" evidence="4">
    <location>
        <begin position="36"/>
        <end position="46"/>
    </location>
</feature>
<feature type="region of interest" description="Disordered" evidence="4">
    <location>
        <begin position="22"/>
        <end position="71"/>
    </location>
</feature>
<dbReference type="KEGG" id="btab:109043417"/>
<feature type="domain" description="Neurotrophin 1 N-terminal" evidence="6">
    <location>
        <begin position="77"/>
        <end position="157"/>
    </location>
</feature>
<feature type="region of interest" description="Disordered" evidence="4">
    <location>
        <begin position="303"/>
        <end position="324"/>
    </location>
</feature>
<name>A0A9P0G4W5_BEMTA</name>
<keyword evidence="1" id="KW-0732">Signal</keyword>
<dbReference type="InterPro" id="IPR052444">
    <property type="entry name" value="Spz/Toll_ligand-like"/>
</dbReference>
<gene>
    <name evidence="7" type="ORF">BEMITA_LOCUS5978</name>
</gene>
<feature type="domain" description="Spaetzle" evidence="5">
    <location>
        <begin position="327"/>
        <end position="417"/>
    </location>
</feature>
<protein>
    <recommendedName>
        <fullName evidence="9">Spaetzle domain-containing protein</fullName>
    </recommendedName>
</protein>
<dbReference type="Gene3D" id="2.10.90.10">
    <property type="entry name" value="Cystine-knot cytokines"/>
    <property type="match status" value="1"/>
</dbReference>
<dbReference type="AlphaFoldDB" id="A0A9P0G4W5"/>
<evidence type="ECO:0000256" key="3">
    <source>
        <dbReference type="ARBA" id="ARBA00023180"/>
    </source>
</evidence>
<dbReference type="EMBL" id="OU963864">
    <property type="protein sequence ID" value="CAH0768912.1"/>
    <property type="molecule type" value="Genomic_DNA"/>
</dbReference>
<keyword evidence="2" id="KW-1015">Disulfide bond</keyword>
<feature type="compositionally biased region" description="Basic and acidic residues" evidence="4">
    <location>
        <begin position="22"/>
        <end position="35"/>
    </location>
</feature>
<dbReference type="InterPro" id="IPR032104">
    <property type="entry name" value="Spaetzle"/>
</dbReference>
<evidence type="ECO:0000313" key="7">
    <source>
        <dbReference type="EMBL" id="CAH0768912.1"/>
    </source>
</evidence>
<evidence type="ECO:0000256" key="4">
    <source>
        <dbReference type="SAM" id="MobiDB-lite"/>
    </source>
</evidence>
<evidence type="ECO:0000259" key="5">
    <source>
        <dbReference type="Pfam" id="PF16077"/>
    </source>
</evidence>
<sequence>MKAGLYYYILLTVAASIVRTRSDEAEEKRSSKSENLEDFPLDENDPSSDFLRQSNITADYSDRENYEEPSMESKQKIIFQKLIAEAMKKPGAYQTFAQVLPILRMMSAPQRLALAGMVMKQLTGAGEGQFSDDRNNTMNAELMLPISMDVAKMFHGDPGTSSLGRSTGGYDTFYPNRNVPTNFYRPTGTTIYPARRPPIQPNRRTVLDIPPELRPPPPPPGLINPALRPPSPALPPNKLRPTLQIIAPHRNNAPGPHIEDDCKLVGTSLCSEVGNYPETEILETIESIANKAAFDVLLESTRNSTEDYSENPRSLERRISDDDHGPQICSSSITRVRPKRGKAANGQWKYIVNTGEYTQTLRLEMCQKPKEPCSLLAENYQSECVQTFNYHRLVTWDKSAGLTMDIFRVPTCCSCHITGLPTFMKPPHKKYPIQDEFNEDNFVVDEEPAPVQRLPPPRLVPRKTAAHSTPKRDSTYVRRPSPPHQDAQESKRVENTIRRTQNTPIKYVESKPTGPDSRQGAIPAAPSKSEIEELLAEVAHHSPPSGAPKPASKRINYSYHPIIDFFKSSPPGGPLPQTVDPKTQRRMDIADMPDVDDWTPIDGPRSL</sequence>
<dbReference type="GO" id="GO:0005121">
    <property type="term" value="F:Toll binding"/>
    <property type="evidence" value="ECO:0007669"/>
    <property type="project" value="TreeGrafter"/>
</dbReference>
<dbReference type="InterPro" id="IPR029034">
    <property type="entry name" value="Cystine-knot_cytokine"/>
</dbReference>
<dbReference type="Pfam" id="PF24103">
    <property type="entry name" value="NT_N"/>
    <property type="match status" value="1"/>
</dbReference>
<evidence type="ECO:0000313" key="8">
    <source>
        <dbReference type="Proteomes" id="UP001152759"/>
    </source>
</evidence>
<reference evidence="7" key="1">
    <citation type="submission" date="2021-12" db="EMBL/GenBank/DDBJ databases">
        <authorList>
            <person name="King R."/>
        </authorList>
    </citation>
    <scope>NUCLEOTIDE SEQUENCE</scope>
</reference>
<dbReference type="GO" id="GO:0045087">
    <property type="term" value="P:innate immune response"/>
    <property type="evidence" value="ECO:0007669"/>
    <property type="project" value="TreeGrafter"/>
</dbReference>
<dbReference type="GO" id="GO:0008083">
    <property type="term" value="F:growth factor activity"/>
    <property type="evidence" value="ECO:0007669"/>
    <property type="project" value="TreeGrafter"/>
</dbReference>